<proteinExistence type="inferred from homology"/>
<gene>
    <name evidence="3" type="ordered locus">NSE_0849</name>
</gene>
<dbReference type="AlphaFoldDB" id="Q2GCT0"/>
<dbReference type="PANTHER" id="PTHR10672">
    <property type="entry name" value="ADDUCIN"/>
    <property type="match status" value="1"/>
</dbReference>
<evidence type="ECO:0000313" key="3">
    <source>
        <dbReference type="EMBL" id="ABD45996.1"/>
    </source>
</evidence>
<accession>Q2GCT0</accession>
<dbReference type="STRING" id="222891.NSE_0849"/>
<dbReference type="InterPro" id="IPR001303">
    <property type="entry name" value="Aldolase_II/adducin_N"/>
</dbReference>
<comment type="similarity">
    <text evidence="1">Belongs to the aldolase class II family.</text>
</comment>
<organism evidence="3 4">
    <name type="scientific">Ehrlichia sennetsu (strain ATCC VR-367 / Miyayama)</name>
    <name type="common">Neorickettsia sennetsu</name>
    <dbReference type="NCBI Taxonomy" id="222891"/>
    <lineage>
        <taxon>Bacteria</taxon>
        <taxon>Pseudomonadati</taxon>
        <taxon>Pseudomonadota</taxon>
        <taxon>Alphaproteobacteria</taxon>
        <taxon>Rickettsiales</taxon>
        <taxon>Anaplasmataceae</taxon>
        <taxon>Ehrlichia</taxon>
    </lineage>
</organism>
<dbReference type="HOGENOM" id="CLU_006033_0_2_5"/>
<dbReference type="GO" id="GO:0005856">
    <property type="term" value="C:cytoskeleton"/>
    <property type="evidence" value="ECO:0007669"/>
    <property type="project" value="TreeGrafter"/>
</dbReference>
<dbReference type="GO" id="GO:0051015">
    <property type="term" value="F:actin filament binding"/>
    <property type="evidence" value="ECO:0007669"/>
    <property type="project" value="TreeGrafter"/>
</dbReference>
<feature type="domain" description="Class II aldolase/adducin N-terminal" evidence="2">
    <location>
        <begin position="8"/>
        <end position="188"/>
    </location>
</feature>
<dbReference type="OrthoDB" id="5291399at2"/>
<evidence type="ECO:0000259" key="2">
    <source>
        <dbReference type="SMART" id="SM01007"/>
    </source>
</evidence>
<protein>
    <submittedName>
        <fullName evidence="3">Class II aldolase/adducin domain protein</fullName>
    </submittedName>
</protein>
<dbReference type="SMART" id="SM01007">
    <property type="entry name" value="Aldolase_II"/>
    <property type="match status" value="1"/>
</dbReference>
<dbReference type="Proteomes" id="UP000001942">
    <property type="component" value="Chromosome"/>
</dbReference>
<keyword evidence="4" id="KW-1185">Reference proteome</keyword>
<dbReference type="KEGG" id="nse:NSE_0849"/>
<name>Q2GCT0_EHRS3</name>
<sequence length="244" mass="27568">MPDLPIKKDLLYAYRIIGYLGMDDLTYTHITVRPENADFFYIAKFGVLFNQVTFGDLVKVSLNGEILDGEEVVYNKTAYTIHGSIYNSRSDVNAVYHLHTQASIAVSVMECGLLPLSQFAMPFFENISYYKYDSLALDKATQGADLVNSLGSYKAMLMRSHGLLTCGSNLQEALFYTRFLEQACRTQVAILSTKQKYILPGPDVCRKARQDMLTFEERLGERDWKALSKLFEKGSDPLSLCLQS</sequence>
<dbReference type="InterPro" id="IPR051017">
    <property type="entry name" value="Aldolase-II_Adducin_sf"/>
</dbReference>
<dbReference type="InterPro" id="IPR036409">
    <property type="entry name" value="Aldolase_II/adducin_N_sf"/>
</dbReference>
<dbReference type="RefSeq" id="WP_011452222.1">
    <property type="nucleotide sequence ID" value="NC_007798.1"/>
</dbReference>
<evidence type="ECO:0000256" key="1">
    <source>
        <dbReference type="ARBA" id="ARBA00037961"/>
    </source>
</evidence>
<reference evidence="3 4" key="1">
    <citation type="journal article" date="2006" name="PLoS Genet.">
        <title>Comparative genomics of emerging human ehrlichiosis agents.</title>
        <authorList>
            <person name="Dunning Hotopp J.C."/>
            <person name="Lin M."/>
            <person name="Madupu R."/>
            <person name="Crabtree J."/>
            <person name="Angiuoli S.V."/>
            <person name="Eisen J.A."/>
            <person name="Seshadri R."/>
            <person name="Ren Q."/>
            <person name="Wu M."/>
            <person name="Utterback T.R."/>
            <person name="Smith S."/>
            <person name="Lewis M."/>
            <person name="Khouri H."/>
            <person name="Zhang C."/>
            <person name="Niu H."/>
            <person name="Lin Q."/>
            <person name="Ohashi N."/>
            <person name="Zhi N."/>
            <person name="Nelson W."/>
            <person name="Brinkac L.M."/>
            <person name="Dodson R.J."/>
            <person name="Rosovitz M.J."/>
            <person name="Sundaram J."/>
            <person name="Daugherty S.C."/>
            <person name="Davidsen T."/>
            <person name="Durkin A.S."/>
            <person name="Gwinn M."/>
            <person name="Haft D.H."/>
            <person name="Selengut J.D."/>
            <person name="Sullivan S.A."/>
            <person name="Zafar N."/>
            <person name="Zhou L."/>
            <person name="Benahmed F."/>
            <person name="Forberger H."/>
            <person name="Halpin R."/>
            <person name="Mulligan S."/>
            <person name="Robinson J."/>
            <person name="White O."/>
            <person name="Rikihisa Y."/>
            <person name="Tettelin H."/>
        </authorList>
    </citation>
    <scope>NUCLEOTIDE SEQUENCE [LARGE SCALE GENOMIC DNA]</scope>
    <source>
        <strain evidence="4">ATCC VR-367 / Miyayama</strain>
    </source>
</reference>
<dbReference type="NCBIfam" id="NF005186">
    <property type="entry name" value="PRK06661.1"/>
    <property type="match status" value="1"/>
</dbReference>
<dbReference type="EMBL" id="CP000237">
    <property type="protein sequence ID" value="ABD45996.1"/>
    <property type="molecule type" value="Genomic_DNA"/>
</dbReference>
<dbReference type="PANTHER" id="PTHR10672:SF3">
    <property type="entry name" value="PROTEIN HU-LI TAI SHAO"/>
    <property type="match status" value="1"/>
</dbReference>
<dbReference type="eggNOG" id="COG0235">
    <property type="taxonomic scope" value="Bacteria"/>
</dbReference>
<dbReference type="SUPFAM" id="SSF53639">
    <property type="entry name" value="AraD/HMP-PK domain-like"/>
    <property type="match status" value="1"/>
</dbReference>
<evidence type="ECO:0000313" key="4">
    <source>
        <dbReference type="Proteomes" id="UP000001942"/>
    </source>
</evidence>
<dbReference type="Gene3D" id="3.40.225.10">
    <property type="entry name" value="Class II aldolase/adducin N-terminal domain"/>
    <property type="match status" value="1"/>
</dbReference>
<dbReference type="Pfam" id="PF00596">
    <property type="entry name" value="Aldolase_II"/>
    <property type="match status" value="1"/>
</dbReference>